<organism evidence="1 2">
    <name type="scientific">Roseateles chitinivorans</name>
    <dbReference type="NCBI Taxonomy" id="2917965"/>
    <lineage>
        <taxon>Bacteria</taxon>
        <taxon>Pseudomonadati</taxon>
        <taxon>Pseudomonadota</taxon>
        <taxon>Betaproteobacteria</taxon>
        <taxon>Burkholderiales</taxon>
        <taxon>Sphaerotilaceae</taxon>
        <taxon>Roseateles</taxon>
    </lineage>
</organism>
<proteinExistence type="predicted"/>
<sequence>MKTLDLLTEKERPQGFSYPRQFNRLIEFGLTDLEPWYLLEGKLLRDTMAGLAERYPDRKLVPFARRQDNDDVACWQVGANGEVFVIHDFASPGWEQRGQFAGFYDWLRRAVEDFIEFDC</sequence>
<evidence type="ECO:0000313" key="2">
    <source>
        <dbReference type="Proteomes" id="UP000231501"/>
    </source>
</evidence>
<name>A0A2G9C783_9BURK</name>
<accession>A0A2G9C783</accession>
<keyword evidence="2" id="KW-1185">Reference proteome</keyword>
<dbReference type="AlphaFoldDB" id="A0A2G9C783"/>
<dbReference type="Proteomes" id="UP000231501">
    <property type="component" value="Unassembled WGS sequence"/>
</dbReference>
<dbReference type="OrthoDB" id="6058590at2"/>
<dbReference type="EMBL" id="PEOG01000062">
    <property type="protein sequence ID" value="PIM51504.1"/>
    <property type="molecule type" value="Genomic_DNA"/>
</dbReference>
<comment type="caution">
    <text evidence="1">The sequence shown here is derived from an EMBL/GenBank/DDBJ whole genome shotgun (WGS) entry which is preliminary data.</text>
</comment>
<evidence type="ECO:0000313" key="1">
    <source>
        <dbReference type="EMBL" id="PIM51504.1"/>
    </source>
</evidence>
<gene>
    <name evidence="1" type="ORF">CS062_19485</name>
</gene>
<evidence type="ECO:0008006" key="3">
    <source>
        <dbReference type="Google" id="ProtNLM"/>
    </source>
</evidence>
<protein>
    <recommendedName>
        <fullName evidence="3">SMI1/KNR4 family protein</fullName>
    </recommendedName>
</protein>
<reference evidence="1 2" key="1">
    <citation type="submission" date="2017-11" db="EMBL/GenBank/DDBJ databases">
        <title>Draft genome sequence of Mitsuaria sp. HWN-4.</title>
        <authorList>
            <person name="Gundlapally S.R."/>
        </authorList>
    </citation>
    <scope>NUCLEOTIDE SEQUENCE [LARGE SCALE GENOMIC DNA]</scope>
    <source>
        <strain evidence="1 2">HWN-4</strain>
    </source>
</reference>
<dbReference type="RefSeq" id="WP_099863238.1">
    <property type="nucleotide sequence ID" value="NZ_PEOG01000062.1"/>
</dbReference>